<keyword evidence="3" id="KW-1185">Reference proteome</keyword>
<evidence type="ECO:0000313" key="2">
    <source>
        <dbReference type="EMBL" id="ULN52867.1"/>
    </source>
</evidence>
<reference evidence="2" key="1">
    <citation type="submission" date="2022-08" db="EMBL/GenBank/DDBJ databases">
        <title>Complete genome sequence of 14 non-tuberculosis mycobacteria type-strains.</title>
        <authorList>
            <person name="Igarashi Y."/>
            <person name="Osugi A."/>
            <person name="Mitarai S."/>
        </authorList>
    </citation>
    <scope>NUCLEOTIDE SEQUENCE</scope>
    <source>
        <strain evidence="2">DSM 45575</strain>
    </source>
</reference>
<accession>A0ABY3TYS0</accession>
<dbReference type="EMBL" id="CP092365">
    <property type="protein sequence ID" value="ULN52867.1"/>
    <property type="molecule type" value="Genomic_DNA"/>
</dbReference>
<dbReference type="RefSeq" id="WP_240171128.1">
    <property type="nucleotide sequence ID" value="NZ_CP092365.1"/>
</dbReference>
<evidence type="ECO:0000313" key="3">
    <source>
        <dbReference type="Proteomes" id="UP001055200"/>
    </source>
</evidence>
<evidence type="ECO:0008006" key="4">
    <source>
        <dbReference type="Google" id="ProtNLM"/>
    </source>
</evidence>
<proteinExistence type="predicted"/>
<name>A0ABY3TYS0_9MYCO</name>
<gene>
    <name evidence="2" type="ORF">MIU77_00230</name>
</gene>
<organism evidence="2 3">
    <name type="scientific">Mycolicibacillus parakoreensis</name>
    <dbReference type="NCBI Taxonomy" id="1069221"/>
    <lineage>
        <taxon>Bacteria</taxon>
        <taxon>Bacillati</taxon>
        <taxon>Actinomycetota</taxon>
        <taxon>Actinomycetes</taxon>
        <taxon>Mycobacteriales</taxon>
        <taxon>Mycobacteriaceae</taxon>
        <taxon>Mycolicibacillus</taxon>
    </lineage>
</organism>
<dbReference type="Proteomes" id="UP001055200">
    <property type="component" value="Chromosome"/>
</dbReference>
<sequence>MTNSEFELPYRLTDQYFRQARIIIDRSRVEETLDGYHAESHAGGRPTQGIRYTLTAVLTAALSLIMLGRAPTLKSILVTIGGFTGTQLTEVGMTGQDTRPLFGAVTEQLREYKRFTAWLNRMLTPIDPAPDQPAERITNAQHRRIIANRTPQQQEACARAGERLKTVINDLVAASILDPHPAACRGDLVADETIIDLASPAAGLGTKDDKNRGAASFGKYYARDGRFGPVSSDGRATGKAGFGVGITALTRVGPPDQLHQIPQVMLAIDIHEPTSGSPEALDVCLTHVKRSGLDSRVPNARYWPTLTVDMGYNPKDSFAHVMLRHQYSAVVRYPQPWSLLETSANPPGTPDTEPLPGPIQFAGSFYCPAAEPLLRDHRVPKSRELLATNDWSAHDERLAATLPLLMGTNSGPTERRKRGRPRLGEPSPTRIVQELVCPAVQRRVRCPLKPASMTQTPFGTPLVTPTWTAEERACCTNSFTTVTFTDRQLKKAQFGRYPGASWEHMIYFEAARAATEQRFSLLKSPHIARMVEMRWGPRREPMVKILLALAVAATNHQIQKSHNPTKRRAESTDIRWRQLAHHLGRDPVRTPPRT</sequence>
<evidence type="ECO:0000256" key="1">
    <source>
        <dbReference type="SAM" id="MobiDB-lite"/>
    </source>
</evidence>
<feature type="region of interest" description="Disordered" evidence="1">
    <location>
        <begin position="405"/>
        <end position="427"/>
    </location>
</feature>
<protein>
    <recommendedName>
        <fullName evidence="4">Transposase</fullName>
    </recommendedName>
</protein>